<dbReference type="SUPFAM" id="SSF51430">
    <property type="entry name" value="NAD(P)-linked oxidoreductase"/>
    <property type="match status" value="1"/>
</dbReference>
<dbReference type="GO" id="GO:0010349">
    <property type="term" value="F:L-galactose dehydrogenase activity"/>
    <property type="evidence" value="ECO:0007669"/>
    <property type="project" value="InterPro"/>
</dbReference>
<organism evidence="2 3">
    <name type="scientific">Mizuhopecten yessoensis</name>
    <name type="common">Japanese scallop</name>
    <name type="synonym">Patinopecten yessoensis</name>
    <dbReference type="NCBI Taxonomy" id="6573"/>
    <lineage>
        <taxon>Eukaryota</taxon>
        <taxon>Metazoa</taxon>
        <taxon>Spiralia</taxon>
        <taxon>Lophotrochozoa</taxon>
        <taxon>Mollusca</taxon>
        <taxon>Bivalvia</taxon>
        <taxon>Autobranchia</taxon>
        <taxon>Pteriomorphia</taxon>
        <taxon>Pectinida</taxon>
        <taxon>Pectinoidea</taxon>
        <taxon>Pectinidae</taxon>
        <taxon>Mizuhopecten</taxon>
    </lineage>
</organism>
<accession>A0A210QSM1</accession>
<keyword evidence="3" id="KW-1185">Reference proteome</keyword>
<dbReference type="Pfam" id="PF00248">
    <property type="entry name" value="Aldo_ket_red"/>
    <property type="match status" value="1"/>
</dbReference>
<dbReference type="InterPro" id="IPR044479">
    <property type="entry name" value="LGALDH-like"/>
</dbReference>
<dbReference type="STRING" id="6573.A0A210QSM1"/>
<name>A0A210QSM1_MIZYE</name>
<proteinExistence type="predicted"/>
<dbReference type="Proteomes" id="UP000242188">
    <property type="component" value="Unassembled WGS sequence"/>
</dbReference>
<feature type="domain" description="NADP-dependent oxidoreductase" evidence="1">
    <location>
        <begin position="42"/>
        <end position="322"/>
    </location>
</feature>
<dbReference type="OrthoDB" id="48988at2759"/>
<dbReference type="CDD" id="cd19163">
    <property type="entry name" value="AKR_galDH"/>
    <property type="match status" value="1"/>
</dbReference>
<dbReference type="FunFam" id="3.20.20.100:FF:000011">
    <property type="entry name" value="Aldo/keto reductase"/>
    <property type="match status" value="1"/>
</dbReference>
<dbReference type="GO" id="GO:0005829">
    <property type="term" value="C:cytosol"/>
    <property type="evidence" value="ECO:0007669"/>
    <property type="project" value="TreeGrafter"/>
</dbReference>
<gene>
    <name evidence="2" type="ORF">KP79_PYT00688</name>
</gene>
<dbReference type="InterPro" id="IPR023210">
    <property type="entry name" value="NADP_OxRdtase_dom"/>
</dbReference>
<reference evidence="2 3" key="1">
    <citation type="journal article" date="2017" name="Nat. Ecol. Evol.">
        <title>Scallop genome provides insights into evolution of bilaterian karyotype and development.</title>
        <authorList>
            <person name="Wang S."/>
            <person name="Zhang J."/>
            <person name="Jiao W."/>
            <person name="Li J."/>
            <person name="Xun X."/>
            <person name="Sun Y."/>
            <person name="Guo X."/>
            <person name="Huan P."/>
            <person name="Dong B."/>
            <person name="Zhang L."/>
            <person name="Hu X."/>
            <person name="Sun X."/>
            <person name="Wang J."/>
            <person name="Zhao C."/>
            <person name="Wang Y."/>
            <person name="Wang D."/>
            <person name="Huang X."/>
            <person name="Wang R."/>
            <person name="Lv J."/>
            <person name="Li Y."/>
            <person name="Zhang Z."/>
            <person name="Liu B."/>
            <person name="Lu W."/>
            <person name="Hui Y."/>
            <person name="Liang J."/>
            <person name="Zhou Z."/>
            <person name="Hou R."/>
            <person name="Li X."/>
            <person name="Liu Y."/>
            <person name="Li H."/>
            <person name="Ning X."/>
            <person name="Lin Y."/>
            <person name="Zhao L."/>
            <person name="Xing Q."/>
            <person name="Dou J."/>
            <person name="Li Y."/>
            <person name="Mao J."/>
            <person name="Guo H."/>
            <person name="Dou H."/>
            <person name="Li T."/>
            <person name="Mu C."/>
            <person name="Jiang W."/>
            <person name="Fu Q."/>
            <person name="Fu X."/>
            <person name="Miao Y."/>
            <person name="Liu J."/>
            <person name="Yu Q."/>
            <person name="Li R."/>
            <person name="Liao H."/>
            <person name="Li X."/>
            <person name="Kong Y."/>
            <person name="Jiang Z."/>
            <person name="Chourrout D."/>
            <person name="Li R."/>
            <person name="Bao Z."/>
        </authorList>
    </citation>
    <scope>NUCLEOTIDE SEQUENCE [LARGE SCALE GENOMIC DNA]</scope>
    <source>
        <strain evidence="2 3">PY_sf001</strain>
    </source>
</reference>
<dbReference type="InterPro" id="IPR020471">
    <property type="entry name" value="AKR"/>
</dbReference>
<sequence>MSDIAHDKGLPATFLKDFHNEESVRQMTYNRLGRTDMVVSALSYGASALGSVFRNTDDTEGLKVVEYVIKNGVNYIDVAPWYGHGKAEQVLGRALQTIPRSSYFISTKVGRYLPEIDKMFDFGAERTIRSVDESLARLGLEKVDLVQVHDIEFADNIDIIINETLPALQKVKDSGKARYIGITGYPLNILKEVLERSSIQVDTVLSYCRACMHDNSLLDFLPFFQKNGTGVINASPVSMGLLTERGAPDWHPASDDVKRSCAEAAVYCRQMGTDLSRVALSYSLDLPLPTTLFSSASLINAKKNLDAIFMPLTDTERKTKEEIMKRYMRPLKNENWEGVEEDEYWAVMRGDKTTATKLG</sequence>
<dbReference type="PANTHER" id="PTHR42686">
    <property type="entry name" value="GH17980P-RELATED"/>
    <property type="match status" value="1"/>
</dbReference>
<evidence type="ECO:0000313" key="3">
    <source>
        <dbReference type="Proteomes" id="UP000242188"/>
    </source>
</evidence>
<comment type="caution">
    <text evidence="2">The sequence shown here is derived from an EMBL/GenBank/DDBJ whole genome shotgun (WGS) entry which is preliminary data.</text>
</comment>
<dbReference type="PANTHER" id="PTHR42686:SF1">
    <property type="entry name" value="GH17980P-RELATED"/>
    <property type="match status" value="1"/>
</dbReference>
<evidence type="ECO:0000259" key="1">
    <source>
        <dbReference type="Pfam" id="PF00248"/>
    </source>
</evidence>
<dbReference type="Gene3D" id="3.20.20.100">
    <property type="entry name" value="NADP-dependent oxidoreductase domain"/>
    <property type="match status" value="1"/>
</dbReference>
<dbReference type="EMBL" id="NEDP02002110">
    <property type="protein sequence ID" value="OWF51720.1"/>
    <property type="molecule type" value="Genomic_DNA"/>
</dbReference>
<dbReference type="AlphaFoldDB" id="A0A210QSM1"/>
<evidence type="ECO:0000313" key="2">
    <source>
        <dbReference type="EMBL" id="OWF51720.1"/>
    </source>
</evidence>
<dbReference type="InterPro" id="IPR036812">
    <property type="entry name" value="NAD(P)_OxRdtase_dom_sf"/>
</dbReference>
<protein>
    <submittedName>
        <fullName evidence="2">L-galactose dehydrogenase</fullName>
    </submittedName>
</protein>